<dbReference type="PATRIC" id="fig|135735.6.peg.2458"/>
<dbReference type="RefSeq" id="WP_046217266.1">
    <property type="nucleotide sequence ID" value="NZ_CP011974.1"/>
</dbReference>
<organism evidence="1 2">
    <name type="scientific">Priestia filamentosa</name>
    <dbReference type="NCBI Taxonomy" id="1402861"/>
    <lineage>
        <taxon>Bacteria</taxon>
        <taxon>Bacillati</taxon>
        <taxon>Bacillota</taxon>
        <taxon>Bacilli</taxon>
        <taxon>Bacillales</taxon>
        <taxon>Bacillaceae</taxon>
        <taxon>Priestia</taxon>
    </lineage>
</organism>
<dbReference type="AlphaFoldDB" id="A0A0H4KGL6"/>
<proteinExistence type="predicted"/>
<keyword evidence="2" id="KW-1185">Reference proteome</keyword>
<dbReference type="KEGG" id="beo:BEH_11735"/>
<reference evidence="2" key="2">
    <citation type="submission" date="2015-06" db="EMBL/GenBank/DDBJ databases">
        <title>Genome Sequence of Bacillus endophyticus and Analysis of its Companion Mechanism in the Ketogulonigenium vulgare-Bacillus strain Consortium.</title>
        <authorList>
            <person name="Jia N."/>
            <person name="Du J."/>
            <person name="Ding M.-Z."/>
            <person name="Gao F."/>
            <person name="Yuan Y.-J."/>
        </authorList>
    </citation>
    <scope>NUCLEOTIDE SEQUENCE [LARGE SCALE GENOMIC DNA]</scope>
    <source>
        <strain evidence="2">Hbe603</strain>
    </source>
</reference>
<sequence>MPKTISFKRMVEKNGVPFVAIVEGTEGYYDDAGDWVSSSVPTPENRFGVILPLSEDDLKYTIGGTYTTQDRKLYTLEPLKKGQKIQYKGVEYIVQTFKDYTDYTDVFIYVARWAEQ</sequence>
<evidence type="ECO:0000313" key="2">
    <source>
        <dbReference type="Proteomes" id="UP000036202"/>
    </source>
</evidence>
<evidence type="ECO:0000313" key="1">
    <source>
        <dbReference type="EMBL" id="AKO92705.1"/>
    </source>
</evidence>
<dbReference type="Proteomes" id="UP000036202">
    <property type="component" value="Chromosome"/>
</dbReference>
<accession>A0A0H4KGL6</accession>
<dbReference type="OrthoDB" id="2936985at2"/>
<protein>
    <submittedName>
        <fullName evidence="1">Uncharacterized protein</fullName>
    </submittedName>
</protein>
<dbReference type="EMBL" id="CP011974">
    <property type="protein sequence ID" value="AKO92705.1"/>
    <property type="molecule type" value="Genomic_DNA"/>
</dbReference>
<reference evidence="1 2" key="1">
    <citation type="journal article" date="2015" name="PLoS ONE">
        <title>Genome Sequence of Bacillus endophyticus and Analysis of Its Companion Mechanism in the Ketogulonigenium vulgare-Bacillus Strain Consortium.</title>
        <authorList>
            <person name="Jia N."/>
            <person name="Du J."/>
            <person name="Ding M.Z."/>
            <person name="Gao F."/>
            <person name="Yuan Y.J."/>
        </authorList>
    </citation>
    <scope>NUCLEOTIDE SEQUENCE [LARGE SCALE GENOMIC DNA]</scope>
    <source>
        <strain evidence="1 2">Hbe603</strain>
    </source>
</reference>
<gene>
    <name evidence="1" type="ORF">BEH_11735</name>
</gene>
<name>A0A0H4KGL6_9BACI</name>